<comment type="caution">
    <text evidence="8">The sequence shown here is derived from an EMBL/GenBank/DDBJ whole genome shotgun (WGS) entry which is preliminary data.</text>
</comment>
<dbReference type="Proteomes" id="UP001229244">
    <property type="component" value="Unassembled WGS sequence"/>
</dbReference>
<dbReference type="InterPro" id="IPR011250">
    <property type="entry name" value="OMP/PagP_B-barrel"/>
</dbReference>
<organism evidence="8 9">
    <name type="scientific">Amorphus orientalis</name>
    <dbReference type="NCBI Taxonomy" id="649198"/>
    <lineage>
        <taxon>Bacteria</taxon>
        <taxon>Pseudomonadati</taxon>
        <taxon>Pseudomonadota</taxon>
        <taxon>Alphaproteobacteria</taxon>
        <taxon>Hyphomicrobiales</taxon>
        <taxon>Amorphaceae</taxon>
        <taxon>Amorphus</taxon>
    </lineage>
</organism>
<keyword evidence="2 6" id="KW-0732">Signal</keyword>
<dbReference type="SUPFAM" id="SSF56925">
    <property type="entry name" value="OMPA-like"/>
    <property type="match status" value="1"/>
</dbReference>
<dbReference type="Gene3D" id="2.40.160.20">
    <property type="match status" value="1"/>
</dbReference>
<dbReference type="GO" id="GO:0009279">
    <property type="term" value="C:cell outer membrane"/>
    <property type="evidence" value="ECO:0007669"/>
    <property type="project" value="UniProtKB-SubCell"/>
</dbReference>
<sequence>MMPARLAATVLCLLLPVTGWADEARRTGDSQVRLDWTGCYVGIQAGGLFSRQEWLNRTPGGAFYGVSLGDHTASGWLAGGQAGCDYQFPNGVVLGVQGDYAWSDADGSHPSTRETGVVYGSDVTALASMTGRIGYSWDRVLAYVDAGAAWQRDDYWATTTRLGTAYRGSETRQGWTLGAGGEYALTELLSGFVGVRYYQFGSPEIGLTPQIAGLRRAYVDLDESTVVVRAGLNLRLRMK</sequence>
<evidence type="ECO:0000259" key="7">
    <source>
        <dbReference type="Pfam" id="PF13505"/>
    </source>
</evidence>
<comment type="similarity">
    <text evidence="5">Belongs to the Omp25/RopB family.</text>
</comment>
<dbReference type="EMBL" id="JAUSUL010000003">
    <property type="protein sequence ID" value="MDQ0316611.1"/>
    <property type="molecule type" value="Genomic_DNA"/>
</dbReference>
<evidence type="ECO:0000256" key="3">
    <source>
        <dbReference type="ARBA" id="ARBA00023136"/>
    </source>
</evidence>
<evidence type="ECO:0000256" key="2">
    <source>
        <dbReference type="ARBA" id="ARBA00022729"/>
    </source>
</evidence>
<gene>
    <name evidence="8" type="ORF">J2S73_003087</name>
</gene>
<keyword evidence="3" id="KW-0472">Membrane</keyword>
<proteinExistence type="inferred from homology"/>
<dbReference type="InterPro" id="IPR027385">
    <property type="entry name" value="Beta-barrel_OMP"/>
</dbReference>
<reference evidence="8" key="1">
    <citation type="submission" date="2023-07" db="EMBL/GenBank/DDBJ databases">
        <title>Genomic Encyclopedia of Type Strains, Phase IV (KMG-IV): sequencing the most valuable type-strain genomes for metagenomic binning, comparative biology and taxonomic classification.</title>
        <authorList>
            <person name="Goeker M."/>
        </authorList>
    </citation>
    <scope>NUCLEOTIDE SEQUENCE</scope>
    <source>
        <strain evidence="8">DSM 21202</strain>
    </source>
</reference>
<comment type="subcellular location">
    <subcellularLocation>
        <location evidence="1">Cell outer membrane</location>
    </subcellularLocation>
</comment>
<evidence type="ECO:0000256" key="6">
    <source>
        <dbReference type="SAM" id="SignalP"/>
    </source>
</evidence>
<protein>
    <submittedName>
        <fullName evidence="8">Opacity protein-like surface antigen</fullName>
    </submittedName>
</protein>
<feature type="signal peptide" evidence="6">
    <location>
        <begin position="1"/>
        <end position="21"/>
    </location>
</feature>
<keyword evidence="9" id="KW-1185">Reference proteome</keyword>
<evidence type="ECO:0000256" key="5">
    <source>
        <dbReference type="ARBA" id="ARBA00038306"/>
    </source>
</evidence>
<dbReference type="PANTHER" id="PTHR34001">
    <property type="entry name" value="BLL7405 PROTEIN"/>
    <property type="match status" value="1"/>
</dbReference>
<dbReference type="AlphaFoldDB" id="A0AAE3VS22"/>
<accession>A0AAE3VS22</accession>
<feature type="domain" description="Outer membrane protein beta-barrel" evidence="7">
    <location>
        <begin position="35"/>
        <end position="206"/>
    </location>
</feature>
<evidence type="ECO:0000313" key="8">
    <source>
        <dbReference type="EMBL" id="MDQ0316611.1"/>
    </source>
</evidence>
<dbReference type="RefSeq" id="WP_306886496.1">
    <property type="nucleotide sequence ID" value="NZ_JAUSUL010000003.1"/>
</dbReference>
<evidence type="ECO:0000313" key="9">
    <source>
        <dbReference type="Proteomes" id="UP001229244"/>
    </source>
</evidence>
<dbReference type="PANTHER" id="PTHR34001:SF3">
    <property type="entry name" value="BLL7405 PROTEIN"/>
    <property type="match status" value="1"/>
</dbReference>
<feature type="chain" id="PRO_5042194951" evidence="6">
    <location>
        <begin position="22"/>
        <end position="239"/>
    </location>
</feature>
<dbReference type="InterPro" id="IPR051692">
    <property type="entry name" value="OMP-like"/>
</dbReference>
<name>A0AAE3VS22_9HYPH</name>
<dbReference type="Pfam" id="PF13505">
    <property type="entry name" value="OMP_b-brl"/>
    <property type="match status" value="1"/>
</dbReference>
<evidence type="ECO:0000256" key="1">
    <source>
        <dbReference type="ARBA" id="ARBA00004442"/>
    </source>
</evidence>
<keyword evidence="4" id="KW-0998">Cell outer membrane</keyword>
<evidence type="ECO:0000256" key="4">
    <source>
        <dbReference type="ARBA" id="ARBA00023237"/>
    </source>
</evidence>